<name>A0A420XEX1_9PAST</name>
<gene>
    <name evidence="1" type="ORF">DES31_1662</name>
</gene>
<keyword evidence="2" id="KW-1185">Reference proteome</keyword>
<dbReference type="AlphaFoldDB" id="A0A420XEX1"/>
<reference evidence="1 2" key="1">
    <citation type="submission" date="2018-10" db="EMBL/GenBank/DDBJ databases">
        <title>Genomic Encyclopedia of Type Strains, Phase IV (KMG-IV): sequencing the most valuable type-strain genomes for metagenomic binning, comparative biology and taxonomic classification.</title>
        <authorList>
            <person name="Goeker M."/>
        </authorList>
    </citation>
    <scope>NUCLEOTIDE SEQUENCE [LARGE SCALE GENOMIC DNA]</scope>
    <source>
        <strain evidence="1 2">DSM 23800</strain>
    </source>
</reference>
<dbReference type="Proteomes" id="UP000280099">
    <property type="component" value="Unassembled WGS sequence"/>
</dbReference>
<evidence type="ECO:0000313" key="1">
    <source>
        <dbReference type="EMBL" id="RKR71085.1"/>
    </source>
</evidence>
<protein>
    <submittedName>
        <fullName evidence="1">Uncharacterized protein</fullName>
    </submittedName>
</protein>
<dbReference type="EMBL" id="RBJC01000009">
    <property type="protein sequence ID" value="RKR71085.1"/>
    <property type="molecule type" value="Genomic_DNA"/>
</dbReference>
<evidence type="ECO:0000313" key="2">
    <source>
        <dbReference type="Proteomes" id="UP000280099"/>
    </source>
</evidence>
<proteinExistence type="predicted"/>
<dbReference type="RefSeq" id="WP_121123895.1">
    <property type="nucleotide sequence ID" value="NZ_CP016604.1"/>
</dbReference>
<organism evidence="1 2">
    <name type="scientific">Otariodibacter oris</name>
    <dbReference type="NCBI Taxonomy" id="1032623"/>
    <lineage>
        <taxon>Bacteria</taxon>
        <taxon>Pseudomonadati</taxon>
        <taxon>Pseudomonadota</taxon>
        <taxon>Gammaproteobacteria</taxon>
        <taxon>Pasteurellales</taxon>
        <taxon>Pasteurellaceae</taxon>
        <taxon>Otariodibacter</taxon>
    </lineage>
</organism>
<comment type="caution">
    <text evidence="1">The sequence shown here is derived from an EMBL/GenBank/DDBJ whole genome shotgun (WGS) entry which is preliminary data.</text>
</comment>
<accession>A0A420XEX1</accession>
<sequence>MSKILLTGNIETLRENLDEVGYVLALLETLSAVNVEDLQAKDSITHSLHRISKLLGRSYAQLSSMGHTAQEVENGK</sequence>